<dbReference type="AlphaFoldDB" id="A0A2Z4AH67"/>
<keyword evidence="4 5" id="KW-0326">Glycosidase</keyword>
<dbReference type="InterPro" id="IPR013148">
    <property type="entry name" value="Glyco_hydro_32_N"/>
</dbReference>
<organism evidence="8 9">
    <name type="scientific">Candidatus Moanibacter tarae</name>
    <dbReference type="NCBI Taxonomy" id="2200854"/>
    <lineage>
        <taxon>Bacteria</taxon>
        <taxon>Pseudomonadati</taxon>
        <taxon>Verrucomicrobiota</taxon>
        <taxon>Opitutia</taxon>
        <taxon>Puniceicoccales</taxon>
        <taxon>Puniceicoccales incertae sedis</taxon>
        <taxon>Candidatus Moanibacter</taxon>
    </lineage>
</organism>
<evidence type="ECO:0000313" key="9">
    <source>
        <dbReference type="Proteomes" id="UP000247465"/>
    </source>
</evidence>
<dbReference type="InterPro" id="IPR001362">
    <property type="entry name" value="Glyco_hydro_32"/>
</dbReference>
<gene>
    <name evidence="8" type="primary">sacA_2</name>
    <name evidence="8" type="ORF">DF168_01730</name>
</gene>
<keyword evidence="3 5" id="KW-0378">Hydrolase</keyword>
<comment type="similarity">
    <text evidence="1 5">Belongs to the glycosyl hydrolase 32 family.</text>
</comment>
<dbReference type="Gene3D" id="2.60.120.560">
    <property type="entry name" value="Exo-inulinase, domain 1"/>
    <property type="match status" value="1"/>
</dbReference>
<accession>A0A2Z4AH67</accession>
<evidence type="ECO:0000256" key="1">
    <source>
        <dbReference type="ARBA" id="ARBA00009902"/>
    </source>
</evidence>
<dbReference type="InterPro" id="IPR013320">
    <property type="entry name" value="ConA-like_dom_sf"/>
</dbReference>
<evidence type="ECO:0000256" key="3">
    <source>
        <dbReference type="ARBA" id="ARBA00022801"/>
    </source>
</evidence>
<sequence length="511" mass="58922">MNQPSNINRTESLIAQSLKLDKLLRNDHHRPTYHFLPPSSWMNDINGAIYWKGRYHIFYQHNPDGGYWKWMQWGHASSVDLVHWVHHPIALTPTLDGPDRNGCYSGSAFISKEGRPTLIYYGVPDGECIATSCDDLLIRWTKHPGNPVIPQPSSGGPDYQVCDHVHDPCAWLEGGTYFALTNRRQSNGSGDGAYLFKSIDLLNWQYSGLFYTSERRWTEADEDCAVPDFFPLGDRHMLLFVSHLQSTQYYLGKLENDRYIPETHARMSWPGGQLGGSRTLLDNRRRRIYFDWVRESRGVERERGSGWSGVMTLPRVLSLSEDRTLRIDPVPELKVLRFNLRIREHIHLLSNSEILLDDVRGDCLELEAEIAVEAGSTIGFKVRCSPGGEEQTMIMYDDLARMLRIDFGQSTLDEGIRYPYYRNVDATSRLPKKKQLVNVQEAPFELDEREKLHIRIFIDRSLLEVFANRRQCITQRIYPSRSDSNRIALFSKGGSAYFSQLKVWDMAPCHM</sequence>
<dbReference type="GO" id="GO:0005975">
    <property type="term" value="P:carbohydrate metabolic process"/>
    <property type="evidence" value="ECO:0007669"/>
    <property type="project" value="InterPro"/>
</dbReference>
<name>A0A2Z4AH67_9BACT</name>
<protein>
    <recommendedName>
        <fullName evidence="2">beta-fructofuranosidase</fullName>
        <ecNumber evidence="2">3.2.1.26</ecNumber>
    </recommendedName>
</protein>
<evidence type="ECO:0000259" key="6">
    <source>
        <dbReference type="Pfam" id="PF00251"/>
    </source>
</evidence>
<dbReference type="SMART" id="SM00640">
    <property type="entry name" value="Glyco_32"/>
    <property type="match status" value="1"/>
</dbReference>
<dbReference type="Proteomes" id="UP000247465">
    <property type="component" value="Chromosome"/>
</dbReference>
<dbReference type="PANTHER" id="PTHR43101">
    <property type="entry name" value="BETA-FRUCTOSIDASE"/>
    <property type="match status" value="1"/>
</dbReference>
<dbReference type="Pfam" id="PF08244">
    <property type="entry name" value="Glyco_hydro_32C"/>
    <property type="match status" value="1"/>
</dbReference>
<dbReference type="InterPro" id="IPR023296">
    <property type="entry name" value="Glyco_hydro_beta-prop_sf"/>
</dbReference>
<dbReference type="EC" id="3.2.1.26" evidence="2"/>
<dbReference type="KEGG" id="mtar:DF168_01730"/>
<dbReference type="SUPFAM" id="SSF75005">
    <property type="entry name" value="Arabinanase/levansucrase/invertase"/>
    <property type="match status" value="1"/>
</dbReference>
<evidence type="ECO:0000313" key="8">
    <source>
        <dbReference type="EMBL" id="AWT60516.1"/>
    </source>
</evidence>
<dbReference type="SUPFAM" id="SSF49899">
    <property type="entry name" value="Concanavalin A-like lectins/glucanases"/>
    <property type="match status" value="1"/>
</dbReference>
<dbReference type="EMBL" id="CP029803">
    <property type="protein sequence ID" value="AWT60516.1"/>
    <property type="molecule type" value="Genomic_DNA"/>
</dbReference>
<dbReference type="Pfam" id="PF00251">
    <property type="entry name" value="Glyco_hydro_32N"/>
    <property type="match status" value="1"/>
</dbReference>
<feature type="domain" description="Glycosyl hydrolase family 32 N-terminal" evidence="6">
    <location>
        <begin position="34"/>
        <end position="325"/>
    </location>
</feature>
<dbReference type="PANTHER" id="PTHR43101:SF1">
    <property type="entry name" value="BETA-FRUCTOSIDASE"/>
    <property type="match status" value="1"/>
</dbReference>
<evidence type="ECO:0000256" key="2">
    <source>
        <dbReference type="ARBA" id="ARBA00012758"/>
    </source>
</evidence>
<feature type="domain" description="Glycosyl hydrolase family 32 C-terminal" evidence="7">
    <location>
        <begin position="352"/>
        <end position="505"/>
    </location>
</feature>
<dbReference type="CDD" id="cd08996">
    <property type="entry name" value="GH32_FFase"/>
    <property type="match status" value="1"/>
</dbReference>
<dbReference type="InterPro" id="IPR013189">
    <property type="entry name" value="Glyco_hydro_32_C"/>
</dbReference>
<evidence type="ECO:0000259" key="7">
    <source>
        <dbReference type="Pfam" id="PF08244"/>
    </source>
</evidence>
<proteinExistence type="inferred from homology"/>
<dbReference type="Gene3D" id="2.115.10.20">
    <property type="entry name" value="Glycosyl hydrolase domain, family 43"/>
    <property type="match status" value="1"/>
</dbReference>
<reference evidence="8 9" key="1">
    <citation type="submission" date="2018-06" db="EMBL/GenBank/DDBJ databases">
        <title>Draft Genome Sequence of a Novel Marine Bacterium Related to the Verrucomicrobia.</title>
        <authorList>
            <person name="Vosseberg J."/>
            <person name="Martijn J."/>
            <person name="Ettema T.J.G."/>
        </authorList>
    </citation>
    <scope>NUCLEOTIDE SEQUENCE [LARGE SCALE GENOMIC DNA]</scope>
    <source>
        <strain evidence="8">TARA_B100001123</strain>
    </source>
</reference>
<dbReference type="GO" id="GO:0004564">
    <property type="term" value="F:beta-fructofuranosidase activity"/>
    <property type="evidence" value="ECO:0007669"/>
    <property type="project" value="UniProtKB-EC"/>
</dbReference>
<dbReference type="InterPro" id="IPR051214">
    <property type="entry name" value="GH32_Enzymes"/>
</dbReference>
<evidence type="ECO:0000256" key="5">
    <source>
        <dbReference type="RuleBase" id="RU362110"/>
    </source>
</evidence>
<evidence type="ECO:0000256" key="4">
    <source>
        <dbReference type="ARBA" id="ARBA00023295"/>
    </source>
</evidence>